<keyword evidence="3" id="KW-1185">Reference proteome</keyword>
<dbReference type="Proteomes" id="UP000198582">
    <property type="component" value="Unassembled WGS sequence"/>
</dbReference>
<reference evidence="2 3" key="1">
    <citation type="submission" date="2016-10" db="EMBL/GenBank/DDBJ databases">
        <authorList>
            <person name="de Groot N.N."/>
        </authorList>
    </citation>
    <scope>NUCLEOTIDE SEQUENCE [LARGE SCALE GENOMIC DNA]</scope>
    <source>
        <strain evidence="2 3">DSM 44993</strain>
    </source>
</reference>
<evidence type="ECO:0000259" key="1">
    <source>
        <dbReference type="PROSITE" id="PS51977"/>
    </source>
</evidence>
<gene>
    <name evidence="2" type="ORF">SAMN04489732_129140</name>
</gene>
<name>A0A1H8YNB6_9PSEU</name>
<dbReference type="PROSITE" id="PS51977">
    <property type="entry name" value="WGR"/>
    <property type="match status" value="1"/>
</dbReference>
<dbReference type="AlphaFoldDB" id="A0A1H8YNB6"/>
<accession>A0A1H8YNB6</accession>
<dbReference type="EMBL" id="FOEF01000029">
    <property type="protein sequence ID" value="SEP53694.1"/>
    <property type="molecule type" value="Genomic_DNA"/>
</dbReference>
<dbReference type="STRING" id="394193.SAMN04489732_129140"/>
<dbReference type="CDD" id="cd07996">
    <property type="entry name" value="WGR_MMR_like"/>
    <property type="match status" value="1"/>
</dbReference>
<dbReference type="Pfam" id="PF05406">
    <property type="entry name" value="WGR"/>
    <property type="match status" value="1"/>
</dbReference>
<dbReference type="InterPro" id="IPR036930">
    <property type="entry name" value="WGR_dom_sf"/>
</dbReference>
<evidence type="ECO:0000313" key="3">
    <source>
        <dbReference type="Proteomes" id="UP000198582"/>
    </source>
</evidence>
<dbReference type="InterPro" id="IPR008893">
    <property type="entry name" value="WGR_domain"/>
</dbReference>
<evidence type="ECO:0000313" key="2">
    <source>
        <dbReference type="EMBL" id="SEP53694.1"/>
    </source>
</evidence>
<protein>
    <submittedName>
        <fullName evidence="2">WGR domain-containing protein</fullName>
    </submittedName>
</protein>
<dbReference type="Gene3D" id="2.20.140.10">
    <property type="entry name" value="WGR domain"/>
    <property type="match status" value="1"/>
</dbReference>
<proteinExistence type="predicted"/>
<dbReference type="SUPFAM" id="SSF142921">
    <property type="entry name" value="WGR domain-like"/>
    <property type="match status" value="1"/>
</dbReference>
<dbReference type="InterPro" id="IPR049809">
    <property type="entry name" value="YehF/YfeS-like_WGR"/>
</dbReference>
<sequence>MTSGGSDKYYRLLLVENTLLVNYGRRNARGQFQAHRKGTAEAAQRAARDLTNQKNAKGYRLSRDMTVFEVPQHLALALTTPPPGGYGNPAEQVCDEVVTTFKNAALQQETERGEASW</sequence>
<organism evidence="2 3">
    <name type="scientific">Amycolatopsis saalfeldensis</name>
    <dbReference type="NCBI Taxonomy" id="394193"/>
    <lineage>
        <taxon>Bacteria</taxon>
        <taxon>Bacillati</taxon>
        <taxon>Actinomycetota</taxon>
        <taxon>Actinomycetes</taxon>
        <taxon>Pseudonocardiales</taxon>
        <taxon>Pseudonocardiaceae</taxon>
        <taxon>Amycolatopsis</taxon>
    </lineage>
</organism>
<feature type="domain" description="WGR" evidence="1">
    <location>
        <begin position="1"/>
        <end position="74"/>
    </location>
</feature>